<dbReference type="Proteomes" id="UP000069205">
    <property type="component" value="Chromosome"/>
</dbReference>
<accession>A0A0K2GHB6</accession>
<feature type="domain" description="EfeO-type cupredoxin-like" evidence="1">
    <location>
        <begin position="32"/>
        <end position="136"/>
    </location>
</feature>
<proteinExistence type="predicted"/>
<evidence type="ECO:0000313" key="2">
    <source>
        <dbReference type="EMBL" id="ALA60350.1"/>
    </source>
</evidence>
<dbReference type="EMBL" id="CP011801">
    <property type="protein sequence ID" value="ALA60350.1"/>
    <property type="molecule type" value="Genomic_DNA"/>
</dbReference>
<dbReference type="Gene3D" id="2.60.40.420">
    <property type="entry name" value="Cupredoxins - blue copper proteins"/>
    <property type="match status" value="1"/>
</dbReference>
<dbReference type="AlphaFoldDB" id="A0A0K2GHB6"/>
<reference evidence="2 3" key="1">
    <citation type="journal article" date="2015" name="Proc. Natl. Acad. Sci. U.S.A.">
        <title>Expanded metabolic versatility of ubiquitous nitrite-oxidizing bacteria from the genus Nitrospira.</title>
        <authorList>
            <person name="Koch H."/>
            <person name="Lucker S."/>
            <person name="Albertsen M."/>
            <person name="Kitzinger K."/>
            <person name="Herbold C."/>
            <person name="Spieck E."/>
            <person name="Nielsen P.H."/>
            <person name="Wagner M."/>
            <person name="Daims H."/>
        </authorList>
    </citation>
    <scope>NUCLEOTIDE SEQUENCE [LARGE SCALE GENOMIC DNA]</scope>
    <source>
        <strain evidence="2 3">NSP M-1</strain>
    </source>
</reference>
<dbReference type="SUPFAM" id="SSF49503">
    <property type="entry name" value="Cupredoxins"/>
    <property type="match status" value="1"/>
</dbReference>
<dbReference type="InterPro" id="IPR008972">
    <property type="entry name" value="Cupredoxin"/>
</dbReference>
<dbReference type="OrthoDB" id="9796416at2"/>
<keyword evidence="3" id="KW-1185">Reference proteome</keyword>
<dbReference type="KEGG" id="nmv:NITMOv2_3966"/>
<dbReference type="InterPro" id="IPR028096">
    <property type="entry name" value="EfeO_Cupredoxin"/>
</dbReference>
<protein>
    <recommendedName>
        <fullName evidence="1">EfeO-type cupredoxin-like domain-containing protein</fullName>
    </recommendedName>
</protein>
<evidence type="ECO:0000313" key="3">
    <source>
        <dbReference type="Proteomes" id="UP000069205"/>
    </source>
</evidence>
<dbReference type="PATRIC" id="fig|42253.5.peg.3910"/>
<gene>
    <name evidence="2" type="ORF">NITMOv2_3966</name>
</gene>
<name>A0A0K2GHB6_NITMO</name>
<sequence length="144" mass="15714">MRLRFPSRGGMWGVSLSLGLLAGAEARVSAIEPEEQRVEITIQDATFLKTKTMPIRAELPLVIVIHNDDNIRHGFTSPMLKGLAVEGEGEGIDFYGRGIDGVHIGPGKTVSLRLIVPHQGSFPFHCDLHSDMQGEVYLLDVPVA</sequence>
<evidence type="ECO:0000259" key="1">
    <source>
        <dbReference type="Pfam" id="PF13473"/>
    </source>
</evidence>
<dbReference type="Pfam" id="PF13473">
    <property type="entry name" value="Cupredoxin_1"/>
    <property type="match status" value="1"/>
</dbReference>
<organism evidence="2 3">
    <name type="scientific">Nitrospira moscoviensis</name>
    <dbReference type="NCBI Taxonomy" id="42253"/>
    <lineage>
        <taxon>Bacteria</taxon>
        <taxon>Pseudomonadati</taxon>
        <taxon>Nitrospirota</taxon>
        <taxon>Nitrospiria</taxon>
        <taxon>Nitrospirales</taxon>
        <taxon>Nitrospiraceae</taxon>
        <taxon>Nitrospira</taxon>
    </lineage>
</organism>
<dbReference type="RefSeq" id="WP_145976418.1">
    <property type="nucleotide sequence ID" value="NZ_CP011801.1"/>
</dbReference>